<dbReference type="PROSITE" id="PS50011">
    <property type="entry name" value="PROTEIN_KINASE_DOM"/>
    <property type="match status" value="1"/>
</dbReference>
<dbReference type="InterPro" id="IPR011009">
    <property type="entry name" value="Kinase-like_dom_sf"/>
</dbReference>
<evidence type="ECO:0000256" key="8">
    <source>
        <dbReference type="ARBA" id="ARBA00037982"/>
    </source>
</evidence>
<feature type="region of interest" description="Disordered" evidence="12">
    <location>
        <begin position="194"/>
        <end position="216"/>
    </location>
</feature>
<dbReference type="Proteomes" id="UP001651158">
    <property type="component" value="Unassembled WGS sequence"/>
</dbReference>
<evidence type="ECO:0000256" key="1">
    <source>
        <dbReference type="ARBA" id="ARBA00012513"/>
    </source>
</evidence>
<dbReference type="GO" id="GO:0003743">
    <property type="term" value="F:translation initiation factor activity"/>
    <property type="evidence" value="ECO:0007669"/>
    <property type="project" value="UniProtKB-KW"/>
</dbReference>
<dbReference type="PROSITE" id="PS00108">
    <property type="entry name" value="PROTEIN_KINASE_ST"/>
    <property type="match status" value="1"/>
</dbReference>
<evidence type="ECO:0000256" key="6">
    <source>
        <dbReference type="ARBA" id="ARBA00022840"/>
    </source>
</evidence>
<dbReference type="Gene3D" id="1.10.510.10">
    <property type="entry name" value="Transferase(Phosphotransferase) domain 1"/>
    <property type="match status" value="1"/>
</dbReference>
<keyword evidence="6 11" id="KW-0067">ATP-binding</keyword>
<keyword evidence="7" id="KW-0652">Protein synthesis inhibitor</keyword>
<feature type="domain" description="Protein kinase" evidence="13">
    <location>
        <begin position="72"/>
        <end position="509"/>
    </location>
</feature>
<evidence type="ECO:0000256" key="10">
    <source>
        <dbReference type="ARBA" id="ARBA00048977"/>
    </source>
</evidence>
<dbReference type="PANTHER" id="PTHR11042:SF160">
    <property type="entry name" value="EUKARYOTIC TRANSLATION INITIATION FACTOR 2-ALPHA KINASE 1"/>
    <property type="match status" value="1"/>
</dbReference>
<comment type="caution">
    <text evidence="14">The sequence shown here is derived from an EMBL/GenBank/DDBJ whole genome shotgun (WGS) entry which is preliminary data.</text>
</comment>
<dbReference type="EMBL" id="JAKROA010000019">
    <property type="protein sequence ID" value="KAL5103268.1"/>
    <property type="molecule type" value="Genomic_DNA"/>
</dbReference>
<dbReference type="SUPFAM" id="SSF56112">
    <property type="entry name" value="Protein kinase-like (PK-like)"/>
    <property type="match status" value="1"/>
</dbReference>
<name>A0ABR4Q1Q0_9CEST</name>
<evidence type="ECO:0000256" key="7">
    <source>
        <dbReference type="ARBA" id="ARBA00023193"/>
    </source>
</evidence>
<dbReference type="InterPro" id="IPR017441">
    <property type="entry name" value="Protein_kinase_ATP_BS"/>
</dbReference>
<evidence type="ECO:0000256" key="2">
    <source>
        <dbReference type="ARBA" id="ARBA00022527"/>
    </source>
</evidence>
<keyword evidence="14" id="KW-0648">Protein biosynthesis</keyword>
<gene>
    <name evidence="14" type="ORF">TcWFU_006930</name>
</gene>
<dbReference type="Gene3D" id="3.30.200.20">
    <property type="entry name" value="Phosphorylase Kinase, domain 1"/>
    <property type="match status" value="1"/>
</dbReference>
<evidence type="ECO:0000313" key="15">
    <source>
        <dbReference type="Proteomes" id="UP001651158"/>
    </source>
</evidence>
<evidence type="ECO:0000313" key="14">
    <source>
        <dbReference type="EMBL" id="KAL5103268.1"/>
    </source>
</evidence>
<dbReference type="InterPro" id="IPR008271">
    <property type="entry name" value="Ser/Thr_kinase_AS"/>
</dbReference>
<dbReference type="SMART" id="SM00220">
    <property type="entry name" value="S_TKc"/>
    <property type="match status" value="1"/>
</dbReference>
<comment type="similarity">
    <text evidence="8">Belongs to the protein kinase superfamily. Ser/Thr protein kinase family. GCN2 subfamily.</text>
</comment>
<evidence type="ECO:0000256" key="9">
    <source>
        <dbReference type="ARBA" id="ARBA00048659"/>
    </source>
</evidence>
<dbReference type="Pfam" id="PF00069">
    <property type="entry name" value="Pkinase"/>
    <property type="match status" value="2"/>
</dbReference>
<reference evidence="14 15" key="1">
    <citation type="journal article" date="2022" name="Front. Cell. Infect. Microbiol.">
        <title>The Genomes of Two Strains of Taenia crassiceps the Animal Model for the Study of Human Cysticercosis.</title>
        <authorList>
            <person name="Bobes R.J."/>
            <person name="Estrada K."/>
            <person name="Rios-Valencia D.G."/>
            <person name="Calderon-Gallegos A."/>
            <person name="de la Torre P."/>
            <person name="Carrero J.C."/>
            <person name="Sanchez-Flores A."/>
            <person name="Laclette J.P."/>
        </authorList>
    </citation>
    <scope>NUCLEOTIDE SEQUENCE [LARGE SCALE GENOMIC DNA]</scope>
    <source>
        <strain evidence="14">WFUcys</strain>
    </source>
</reference>
<keyword evidence="2" id="KW-0723">Serine/threonine-protein kinase</keyword>
<dbReference type="InterPro" id="IPR000719">
    <property type="entry name" value="Prot_kinase_dom"/>
</dbReference>
<comment type="catalytic activity">
    <reaction evidence="9">
        <text>L-threonyl-[protein] + ATP = O-phospho-L-threonyl-[protein] + ADP + H(+)</text>
        <dbReference type="Rhea" id="RHEA:46608"/>
        <dbReference type="Rhea" id="RHEA-COMP:11060"/>
        <dbReference type="Rhea" id="RHEA-COMP:11605"/>
        <dbReference type="ChEBI" id="CHEBI:15378"/>
        <dbReference type="ChEBI" id="CHEBI:30013"/>
        <dbReference type="ChEBI" id="CHEBI:30616"/>
        <dbReference type="ChEBI" id="CHEBI:61977"/>
        <dbReference type="ChEBI" id="CHEBI:456216"/>
        <dbReference type="EC" id="2.7.11.1"/>
    </reaction>
    <physiologicalReaction direction="left-to-right" evidence="9">
        <dbReference type="Rhea" id="RHEA:46609"/>
    </physiologicalReaction>
</comment>
<feature type="binding site" evidence="11">
    <location>
        <position position="101"/>
    </location>
    <ligand>
        <name>ATP</name>
        <dbReference type="ChEBI" id="CHEBI:30616"/>
    </ligand>
</feature>
<proteinExistence type="inferred from homology"/>
<evidence type="ECO:0000256" key="11">
    <source>
        <dbReference type="PROSITE-ProRule" id="PRU10141"/>
    </source>
</evidence>
<dbReference type="EC" id="2.7.11.1" evidence="1"/>
<protein>
    <recommendedName>
        <fullName evidence="1">non-specific serine/threonine protein kinase</fullName>
        <ecNumber evidence="1">2.7.11.1</ecNumber>
    </recommendedName>
</protein>
<evidence type="ECO:0000256" key="3">
    <source>
        <dbReference type="ARBA" id="ARBA00022679"/>
    </source>
</evidence>
<dbReference type="PROSITE" id="PS00107">
    <property type="entry name" value="PROTEIN_KINASE_ATP"/>
    <property type="match status" value="1"/>
</dbReference>
<keyword evidence="15" id="KW-1185">Reference proteome</keyword>
<organism evidence="14 15">
    <name type="scientific">Taenia crassiceps</name>
    <dbReference type="NCBI Taxonomy" id="6207"/>
    <lineage>
        <taxon>Eukaryota</taxon>
        <taxon>Metazoa</taxon>
        <taxon>Spiralia</taxon>
        <taxon>Lophotrochozoa</taxon>
        <taxon>Platyhelminthes</taxon>
        <taxon>Cestoda</taxon>
        <taxon>Eucestoda</taxon>
        <taxon>Cyclophyllidea</taxon>
        <taxon>Taeniidae</taxon>
        <taxon>Taenia</taxon>
    </lineage>
</organism>
<sequence length="556" mass="62226">MVIHYSSLQVIVDIEITVRGIHIDHEHWADLLQFLLRYNSLEGASAGDHKSGGHRCRQNTPFYYRMNRNEEFDHFICIGGGAFSMVYSAVHRLDGKAYALKVIRDISSPKSLKHAKIEVDVLARLDHPNIVRYFGCWVEPQPIARLTVQPLHSSDPLQSNGASSAAAQSWISNASTGDANCRLLRLVDAEVDSGEEDLVDSTTTSEEASEDVGAGDSRALAVRESRVVQFSVSELNARPVTLVIQMELCESTLTGWMQWRNNSLTAPIAPDYTRPSLLDRSYRAEVRWIFDQIVKGIHHLHQKGILHRDIKPANVFIQGPPLAAVTGSTCEAEGELACTSAQCFHRCRVKIGDFGLSTFLERPMEPQIRPVIEEVPEGKDPGPSTALQTIPSHEPRLLTGNLGTLFYTAPEVLKSNSKGRSLYNQKADVYSLGIVLFQMLYPCKTETEMARRIDNFHANPEAEDALPKFLTDCWPLEASLLRRMLKPKPSDRPETIEILSELASTSQVIDGTGPKDRQCSKAEPSLVNELRIRNRQLEKENAELRRRLGFLIEPKE</sequence>
<evidence type="ECO:0000256" key="4">
    <source>
        <dbReference type="ARBA" id="ARBA00022741"/>
    </source>
</evidence>
<keyword evidence="4 11" id="KW-0547">Nucleotide-binding</keyword>
<keyword evidence="5 14" id="KW-0418">Kinase</keyword>
<dbReference type="PANTHER" id="PTHR11042">
    <property type="entry name" value="EUKARYOTIC TRANSLATION INITIATION FACTOR 2-ALPHA KINASE EIF2-ALPHA KINASE -RELATED"/>
    <property type="match status" value="1"/>
</dbReference>
<dbReference type="InterPro" id="IPR050339">
    <property type="entry name" value="CC_SR_Kinase"/>
</dbReference>
<dbReference type="GO" id="GO:0016301">
    <property type="term" value="F:kinase activity"/>
    <property type="evidence" value="ECO:0007669"/>
    <property type="project" value="UniProtKB-KW"/>
</dbReference>
<evidence type="ECO:0000259" key="13">
    <source>
        <dbReference type="PROSITE" id="PS50011"/>
    </source>
</evidence>
<comment type="catalytic activity">
    <reaction evidence="10">
        <text>L-seryl-[protein] + ATP = O-phospho-L-seryl-[protein] + ADP + H(+)</text>
        <dbReference type="Rhea" id="RHEA:17989"/>
        <dbReference type="Rhea" id="RHEA-COMP:9863"/>
        <dbReference type="Rhea" id="RHEA-COMP:11604"/>
        <dbReference type="ChEBI" id="CHEBI:15378"/>
        <dbReference type="ChEBI" id="CHEBI:29999"/>
        <dbReference type="ChEBI" id="CHEBI:30616"/>
        <dbReference type="ChEBI" id="CHEBI:83421"/>
        <dbReference type="ChEBI" id="CHEBI:456216"/>
        <dbReference type="EC" id="2.7.11.1"/>
    </reaction>
    <physiologicalReaction direction="left-to-right" evidence="10">
        <dbReference type="Rhea" id="RHEA:17990"/>
    </physiologicalReaction>
</comment>
<evidence type="ECO:0000256" key="12">
    <source>
        <dbReference type="SAM" id="MobiDB-lite"/>
    </source>
</evidence>
<accession>A0ABR4Q1Q0</accession>
<evidence type="ECO:0000256" key="5">
    <source>
        <dbReference type="ARBA" id="ARBA00022777"/>
    </source>
</evidence>
<keyword evidence="3" id="KW-0808">Transferase</keyword>
<keyword evidence="14" id="KW-0396">Initiation factor</keyword>